<dbReference type="AlphaFoldDB" id="A0A542ZQE6"/>
<dbReference type="RefSeq" id="WP_211345790.1">
    <property type="nucleotide sequence ID" value="NZ_BAAAMD010000001.1"/>
</dbReference>
<organism evidence="2 3">
    <name type="scientific">Propioniferax innocua</name>
    <dbReference type="NCBI Taxonomy" id="1753"/>
    <lineage>
        <taxon>Bacteria</taxon>
        <taxon>Bacillati</taxon>
        <taxon>Actinomycetota</taxon>
        <taxon>Actinomycetes</taxon>
        <taxon>Propionibacteriales</taxon>
        <taxon>Propionibacteriaceae</taxon>
        <taxon>Propioniferax</taxon>
    </lineage>
</organism>
<dbReference type="SUPFAM" id="SSF53697">
    <property type="entry name" value="SIS domain"/>
    <property type="match status" value="1"/>
</dbReference>
<comment type="caution">
    <text evidence="2">The sequence shown here is derived from an EMBL/GenBank/DDBJ whole genome shotgun (WGS) entry which is preliminary data.</text>
</comment>
<dbReference type="EMBL" id="VFOR01000001">
    <property type="protein sequence ID" value="TQL62582.1"/>
    <property type="molecule type" value="Genomic_DNA"/>
</dbReference>
<reference evidence="2 3" key="1">
    <citation type="submission" date="2019-06" db="EMBL/GenBank/DDBJ databases">
        <title>Sequencing the genomes of 1000 actinobacteria strains.</title>
        <authorList>
            <person name="Klenk H.-P."/>
        </authorList>
    </citation>
    <scope>NUCLEOTIDE SEQUENCE [LARGE SCALE GENOMIC DNA]</scope>
    <source>
        <strain evidence="2 3">DSM 8251</strain>
    </source>
</reference>
<proteinExistence type="predicted"/>
<name>A0A542ZQE6_9ACTN</name>
<dbReference type="Proteomes" id="UP000316196">
    <property type="component" value="Unassembled WGS sequence"/>
</dbReference>
<accession>A0A542ZQE6</accession>
<evidence type="ECO:0000313" key="3">
    <source>
        <dbReference type="Proteomes" id="UP000316196"/>
    </source>
</evidence>
<dbReference type="CDD" id="cd05014">
    <property type="entry name" value="SIS_Kpsf"/>
    <property type="match status" value="1"/>
</dbReference>
<dbReference type="PROSITE" id="PS51464">
    <property type="entry name" value="SIS"/>
    <property type="match status" value="1"/>
</dbReference>
<keyword evidence="3" id="KW-1185">Reference proteome</keyword>
<dbReference type="GO" id="GO:0016853">
    <property type="term" value="F:isomerase activity"/>
    <property type="evidence" value="ECO:0007669"/>
    <property type="project" value="UniProtKB-KW"/>
</dbReference>
<keyword evidence="2" id="KW-0413">Isomerase</keyword>
<dbReference type="GO" id="GO:0097367">
    <property type="term" value="F:carbohydrate derivative binding"/>
    <property type="evidence" value="ECO:0007669"/>
    <property type="project" value="InterPro"/>
</dbReference>
<protein>
    <submittedName>
        <fullName evidence="2">Arabinose-5-phosphate isomerase</fullName>
    </submittedName>
</protein>
<dbReference type="InterPro" id="IPR001347">
    <property type="entry name" value="SIS_dom"/>
</dbReference>
<dbReference type="PANTHER" id="PTHR42745:SF1">
    <property type="entry name" value="ARABINOSE 5-PHOSPHATE ISOMERASE KDSD"/>
    <property type="match status" value="1"/>
</dbReference>
<dbReference type="InterPro" id="IPR050986">
    <property type="entry name" value="GutQ/KpsF_isomerases"/>
</dbReference>
<feature type="domain" description="SIS" evidence="1">
    <location>
        <begin position="43"/>
        <end position="186"/>
    </location>
</feature>
<dbReference type="Pfam" id="PF01380">
    <property type="entry name" value="SIS"/>
    <property type="match status" value="1"/>
</dbReference>
<dbReference type="Gene3D" id="3.40.50.10490">
    <property type="entry name" value="Glucose-6-phosphate isomerase like protein, domain 1"/>
    <property type="match status" value="1"/>
</dbReference>
<evidence type="ECO:0000313" key="2">
    <source>
        <dbReference type="EMBL" id="TQL62582.1"/>
    </source>
</evidence>
<dbReference type="GO" id="GO:1901135">
    <property type="term" value="P:carbohydrate derivative metabolic process"/>
    <property type="evidence" value="ECO:0007669"/>
    <property type="project" value="InterPro"/>
</dbReference>
<dbReference type="InterPro" id="IPR046348">
    <property type="entry name" value="SIS_dom_sf"/>
</dbReference>
<sequence>MMNPAIQPPGRNRSAAAALKAIDVEAAAIEGVRATAIEDLPPALEILDACRGKIIISGIGKSGHIGRKMAATFASVGRPSLFVHATEALHGDSGVVGPGDVVILISNSGRTSEVCSFALMLQEWGIPRIAFTQNPDSPLGSLCDATVRLTVESEADPLNLAPTSSTTVTLVLGDALAAGLMEAAQFTADDFGARHPGGSLGARVGNHGKEGA</sequence>
<dbReference type="PANTHER" id="PTHR42745">
    <property type="match status" value="1"/>
</dbReference>
<evidence type="ECO:0000259" key="1">
    <source>
        <dbReference type="PROSITE" id="PS51464"/>
    </source>
</evidence>
<gene>
    <name evidence="2" type="ORF">FB460_0366</name>
</gene>
<dbReference type="InterPro" id="IPR035474">
    <property type="entry name" value="SIS_Kpsf"/>
</dbReference>